<evidence type="ECO:0000313" key="12">
    <source>
        <dbReference type="Proteomes" id="UP000218267"/>
    </source>
</evidence>
<dbReference type="SUPFAM" id="SSF54292">
    <property type="entry name" value="2Fe-2S ferredoxin-like"/>
    <property type="match status" value="1"/>
</dbReference>
<dbReference type="Gene3D" id="2.40.30.10">
    <property type="entry name" value="Translation factors"/>
    <property type="match status" value="1"/>
</dbReference>
<keyword evidence="12" id="KW-1185">Reference proteome</keyword>
<dbReference type="SUPFAM" id="SSF63380">
    <property type="entry name" value="Riboflavin synthase domain-like"/>
    <property type="match status" value="1"/>
</dbReference>
<evidence type="ECO:0000256" key="7">
    <source>
        <dbReference type="ARBA" id="ARBA00023004"/>
    </source>
</evidence>
<dbReference type="GO" id="GO:0051537">
    <property type="term" value="F:2 iron, 2 sulfur cluster binding"/>
    <property type="evidence" value="ECO:0007669"/>
    <property type="project" value="UniProtKB-KW"/>
</dbReference>
<dbReference type="PRINTS" id="PR00410">
    <property type="entry name" value="PHEHYDRXLASE"/>
</dbReference>
<dbReference type="PROSITE" id="PS00197">
    <property type="entry name" value="2FE2S_FER_1"/>
    <property type="match status" value="1"/>
</dbReference>
<evidence type="ECO:0000259" key="9">
    <source>
        <dbReference type="PROSITE" id="PS51085"/>
    </source>
</evidence>
<dbReference type="Pfam" id="PF00970">
    <property type="entry name" value="FAD_binding_6"/>
    <property type="match status" value="1"/>
</dbReference>
<dbReference type="PANTHER" id="PTHR47354:SF8">
    <property type="entry name" value="1,2-PHENYLACETYL-COA EPOXIDASE, SUBUNIT E"/>
    <property type="match status" value="1"/>
</dbReference>
<sequence length="356" mass="40560">MKQEFYRIPIFSIHKPIKEAVTVSFQIPDELLSIFKFDPGQHLCFRFVVNDKEELRMYSLHNSLYEKGLYQVSVKIQKDGLVSNHVANNLNVGDILEISKPQGDFMLSPNSKVAKTYYFFAAGSGITPIYSMLKSILLAEPKSKVFLLYGNRNLPEILFHEELLEWQAKFPDQLRITQTLSKRFLDFSLAPWNGKRGRIDEDMVEAFILENPSTTQISEYYICGPDGMNQMIENTLIDKGIPTKNIHFEYFSAQEIDYEEGLKSEKNATIEASIRSEYFQVQLAEDETILEGLIRIGAPAPYFCKSGICGTCKAHLIEGEVQMKTSMALSAEEVKNNMILACQSLAKTPKVKIEFE</sequence>
<dbReference type="AlphaFoldDB" id="A0A1Y1CEY4"/>
<proteinExistence type="predicted"/>
<keyword evidence="6" id="KW-0560">Oxidoreductase</keyword>
<dbReference type="SUPFAM" id="SSF52343">
    <property type="entry name" value="Ferredoxin reductase-like, C-terminal NADP-linked domain"/>
    <property type="match status" value="1"/>
</dbReference>
<dbReference type="Pfam" id="PF00175">
    <property type="entry name" value="NAD_binding_1"/>
    <property type="match status" value="1"/>
</dbReference>
<dbReference type="EMBL" id="AP018042">
    <property type="protein sequence ID" value="BAX78875.1"/>
    <property type="molecule type" value="Genomic_DNA"/>
</dbReference>
<evidence type="ECO:0000256" key="4">
    <source>
        <dbReference type="ARBA" id="ARBA00022723"/>
    </source>
</evidence>
<name>A0A1Y1CEY4_9BACT</name>
<comment type="cofactor">
    <cofactor evidence="1">
        <name>FAD</name>
        <dbReference type="ChEBI" id="CHEBI:57692"/>
    </cofactor>
</comment>
<dbReference type="Pfam" id="PF00111">
    <property type="entry name" value="Fer2"/>
    <property type="match status" value="1"/>
</dbReference>
<dbReference type="InterPro" id="IPR050415">
    <property type="entry name" value="MRET"/>
</dbReference>
<reference evidence="12" key="2">
    <citation type="journal article" date="2020" name="Antonie Van Leeuwenhoek">
        <title>Labilibaculum antarcticum sp. nov., a novel facultative anaerobic, psychrotorelant bacterium isolated from marine sediment of Antarctica.</title>
        <authorList>
            <person name="Watanabe M."/>
            <person name="Kojima H."/>
            <person name="Fukui M."/>
        </authorList>
    </citation>
    <scope>NUCLEOTIDE SEQUENCE [LARGE SCALE GENOMIC DNA]</scope>
    <source>
        <strain evidence="12">SPP2</strain>
    </source>
</reference>
<dbReference type="Gene3D" id="3.40.50.80">
    <property type="entry name" value="Nucleotide-binding domain of ferredoxin-NADP reductase (FNR) module"/>
    <property type="match status" value="1"/>
</dbReference>
<dbReference type="RefSeq" id="WP_162845372.1">
    <property type="nucleotide sequence ID" value="NZ_AP018042.1"/>
</dbReference>
<dbReference type="InterPro" id="IPR017927">
    <property type="entry name" value="FAD-bd_FR_type"/>
</dbReference>
<dbReference type="InterPro" id="IPR008333">
    <property type="entry name" value="Cbr1-like_FAD-bd_dom"/>
</dbReference>
<feature type="domain" description="2Fe-2S ferredoxin-type" evidence="9">
    <location>
        <begin position="268"/>
        <end position="356"/>
    </location>
</feature>
<evidence type="ECO:0000256" key="2">
    <source>
        <dbReference type="ARBA" id="ARBA00022630"/>
    </source>
</evidence>
<dbReference type="InterPro" id="IPR001433">
    <property type="entry name" value="OxRdtase_FAD/NAD-bd"/>
</dbReference>
<dbReference type="PANTHER" id="PTHR47354">
    <property type="entry name" value="NADH OXIDOREDUCTASE HCR"/>
    <property type="match status" value="1"/>
</dbReference>
<dbReference type="GO" id="GO:0016491">
    <property type="term" value="F:oxidoreductase activity"/>
    <property type="evidence" value="ECO:0007669"/>
    <property type="project" value="UniProtKB-KW"/>
</dbReference>
<dbReference type="Proteomes" id="UP000218267">
    <property type="component" value="Chromosome"/>
</dbReference>
<dbReference type="InterPro" id="IPR006058">
    <property type="entry name" value="2Fe2S_fd_BS"/>
</dbReference>
<evidence type="ECO:0000256" key="3">
    <source>
        <dbReference type="ARBA" id="ARBA00022714"/>
    </source>
</evidence>
<dbReference type="GO" id="GO:0050660">
    <property type="term" value="F:flavin adenine dinucleotide binding"/>
    <property type="evidence" value="ECO:0007669"/>
    <property type="project" value="TreeGrafter"/>
</dbReference>
<gene>
    <name evidence="11" type="ORF">ALGA_0482</name>
</gene>
<dbReference type="GO" id="GO:0046872">
    <property type="term" value="F:metal ion binding"/>
    <property type="evidence" value="ECO:0007669"/>
    <property type="project" value="UniProtKB-KW"/>
</dbReference>
<evidence type="ECO:0000259" key="10">
    <source>
        <dbReference type="PROSITE" id="PS51384"/>
    </source>
</evidence>
<dbReference type="InterPro" id="IPR001709">
    <property type="entry name" value="Flavoprot_Pyr_Nucl_cyt_Rdtase"/>
</dbReference>
<dbReference type="CDD" id="cd06214">
    <property type="entry name" value="PA_degradation_oxidoreductase_like"/>
    <property type="match status" value="1"/>
</dbReference>
<dbReference type="InterPro" id="IPR017938">
    <property type="entry name" value="Riboflavin_synthase-like_b-brl"/>
</dbReference>
<keyword evidence="2" id="KW-0285">Flavoprotein</keyword>
<dbReference type="PRINTS" id="PR00371">
    <property type="entry name" value="FPNCR"/>
</dbReference>
<dbReference type="InterPro" id="IPR036010">
    <property type="entry name" value="2Fe-2S_ferredoxin-like_sf"/>
</dbReference>
<keyword evidence="4" id="KW-0479">Metal-binding</keyword>
<evidence type="ECO:0000256" key="6">
    <source>
        <dbReference type="ARBA" id="ARBA00023002"/>
    </source>
</evidence>
<dbReference type="PROSITE" id="PS51085">
    <property type="entry name" value="2FE2S_FER_2"/>
    <property type="match status" value="1"/>
</dbReference>
<dbReference type="InterPro" id="IPR012675">
    <property type="entry name" value="Beta-grasp_dom_sf"/>
</dbReference>
<evidence type="ECO:0000256" key="1">
    <source>
        <dbReference type="ARBA" id="ARBA00001974"/>
    </source>
</evidence>
<keyword evidence="7" id="KW-0408">Iron</keyword>
<dbReference type="KEGG" id="mbas:ALGA_0482"/>
<feature type="domain" description="FAD-binding FR-type" evidence="10">
    <location>
        <begin position="3"/>
        <end position="108"/>
    </location>
</feature>
<evidence type="ECO:0000256" key="5">
    <source>
        <dbReference type="ARBA" id="ARBA00022827"/>
    </source>
</evidence>
<keyword evidence="5" id="KW-0274">FAD</keyword>
<reference evidence="11 12" key="1">
    <citation type="journal article" date="2018" name="Mar. Genomics">
        <title>Complete genome sequence of Marinifilaceae bacterium strain SPP2, isolated from the Antarctic marine sediment.</title>
        <authorList>
            <person name="Watanabe M."/>
            <person name="Kojima H."/>
            <person name="Fukui M."/>
        </authorList>
    </citation>
    <scope>NUCLEOTIDE SEQUENCE [LARGE SCALE GENOMIC DNA]</scope>
    <source>
        <strain evidence="11 12">SPP2</strain>
    </source>
</reference>
<dbReference type="PROSITE" id="PS51384">
    <property type="entry name" value="FAD_FR"/>
    <property type="match status" value="1"/>
</dbReference>
<dbReference type="Gene3D" id="3.10.20.30">
    <property type="match status" value="1"/>
</dbReference>
<evidence type="ECO:0008006" key="13">
    <source>
        <dbReference type="Google" id="ProtNLM"/>
    </source>
</evidence>
<dbReference type="InterPro" id="IPR039261">
    <property type="entry name" value="FNR_nucleotide-bd"/>
</dbReference>
<dbReference type="InterPro" id="IPR001041">
    <property type="entry name" value="2Fe-2S_ferredoxin-type"/>
</dbReference>
<keyword evidence="3" id="KW-0001">2Fe-2S</keyword>
<organism evidence="11 12">
    <name type="scientific">Labilibaculum antarcticum</name>
    <dbReference type="NCBI Taxonomy" id="1717717"/>
    <lineage>
        <taxon>Bacteria</taxon>
        <taxon>Pseudomonadati</taxon>
        <taxon>Bacteroidota</taxon>
        <taxon>Bacteroidia</taxon>
        <taxon>Marinilabiliales</taxon>
        <taxon>Marinifilaceae</taxon>
        <taxon>Labilibaculum</taxon>
    </lineage>
</organism>
<protein>
    <recommendedName>
        <fullName evidence="13">Phenylacetic acid degradation protein</fullName>
    </recommendedName>
</protein>
<accession>A0A1Y1CEY4</accession>
<keyword evidence="8" id="KW-0411">Iron-sulfur</keyword>
<evidence type="ECO:0000256" key="8">
    <source>
        <dbReference type="ARBA" id="ARBA00023014"/>
    </source>
</evidence>
<dbReference type="CDD" id="cd00207">
    <property type="entry name" value="fer2"/>
    <property type="match status" value="1"/>
</dbReference>
<evidence type="ECO:0000313" key="11">
    <source>
        <dbReference type="EMBL" id="BAX78875.1"/>
    </source>
</evidence>